<protein>
    <recommendedName>
        <fullName evidence="7">Ima1 N-terminal domain-containing protein</fullName>
    </recommendedName>
</protein>
<comment type="subcellular location">
    <subcellularLocation>
        <location evidence="1">Nucleus inner membrane</location>
        <topology evidence="1">Multi-pass membrane protein</topology>
    </subcellularLocation>
</comment>
<evidence type="ECO:0000256" key="2">
    <source>
        <dbReference type="ARBA" id="ARBA00022692"/>
    </source>
</evidence>
<evidence type="ECO:0000256" key="5">
    <source>
        <dbReference type="ARBA" id="ARBA00023242"/>
    </source>
</evidence>
<feature type="domain" description="Ima1 N-terminal" evidence="7">
    <location>
        <begin position="20"/>
        <end position="148"/>
    </location>
</feature>
<dbReference type="PANTHER" id="PTHR28538:SF1">
    <property type="entry name" value="INTEGRAL INNER NUCLEAR MEMBRANE PROTEIN IMA1"/>
    <property type="match status" value="1"/>
</dbReference>
<dbReference type="PANTHER" id="PTHR28538">
    <property type="entry name" value="INTEGRAL INNER NUCLEAR MEMBRANE PROTEIN IMA1"/>
    <property type="match status" value="1"/>
</dbReference>
<evidence type="ECO:0000256" key="6">
    <source>
        <dbReference type="SAM" id="Phobius"/>
    </source>
</evidence>
<organism evidence="8 9">
    <name type="scientific">Sistotremastrum suecicum HHB10207 ss-3</name>
    <dbReference type="NCBI Taxonomy" id="1314776"/>
    <lineage>
        <taxon>Eukaryota</taxon>
        <taxon>Fungi</taxon>
        <taxon>Dikarya</taxon>
        <taxon>Basidiomycota</taxon>
        <taxon>Agaricomycotina</taxon>
        <taxon>Agaricomycetes</taxon>
        <taxon>Sistotremastrales</taxon>
        <taxon>Sistotremastraceae</taxon>
        <taxon>Sistotremastrum</taxon>
    </lineage>
</organism>
<accession>A0A165Y210</accession>
<dbReference type="GO" id="GO:0071765">
    <property type="term" value="P:nuclear inner membrane organization"/>
    <property type="evidence" value="ECO:0007669"/>
    <property type="project" value="InterPro"/>
</dbReference>
<keyword evidence="4 6" id="KW-0472">Membrane</keyword>
<feature type="transmembrane region" description="Helical" evidence="6">
    <location>
        <begin position="195"/>
        <end position="214"/>
    </location>
</feature>
<dbReference type="InterPro" id="IPR018617">
    <property type="entry name" value="Ima1_N"/>
</dbReference>
<proteinExistence type="predicted"/>
<dbReference type="InterPro" id="IPR042321">
    <property type="entry name" value="Ima1"/>
</dbReference>
<evidence type="ECO:0000256" key="1">
    <source>
        <dbReference type="ARBA" id="ARBA00004473"/>
    </source>
</evidence>
<evidence type="ECO:0000256" key="4">
    <source>
        <dbReference type="ARBA" id="ARBA00023136"/>
    </source>
</evidence>
<reference evidence="8 9" key="1">
    <citation type="journal article" date="2016" name="Mol. Biol. Evol.">
        <title>Comparative Genomics of Early-Diverging Mushroom-Forming Fungi Provides Insights into the Origins of Lignocellulose Decay Capabilities.</title>
        <authorList>
            <person name="Nagy L.G."/>
            <person name="Riley R."/>
            <person name="Tritt A."/>
            <person name="Adam C."/>
            <person name="Daum C."/>
            <person name="Floudas D."/>
            <person name="Sun H."/>
            <person name="Yadav J.S."/>
            <person name="Pangilinan J."/>
            <person name="Larsson K.H."/>
            <person name="Matsuura K."/>
            <person name="Barry K."/>
            <person name="Labutti K."/>
            <person name="Kuo R."/>
            <person name="Ohm R.A."/>
            <person name="Bhattacharya S.S."/>
            <person name="Shirouzu T."/>
            <person name="Yoshinaga Y."/>
            <person name="Martin F.M."/>
            <person name="Grigoriev I.V."/>
            <person name="Hibbett D.S."/>
        </authorList>
    </citation>
    <scope>NUCLEOTIDE SEQUENCE [LARGE SCALE GENOMIC DNA]</scope>
    <source>
        <strain evidence="8 9">HHB10207 ss-3</strain>
    </source>
</reference>
<feature type="transmembrane region" description="Helical" evidence="6">
    <location>
        <begin position="226"/>
        <end position="244"/>
    </location>
</feature>
<feature type="transmembrane region" description="Helical" evidence="6">
    <location>
        <begin position="476"/>
        <end position="500"/>
    </location>
</feature>
<gene>
    <name evidence="8" type="ORF">SISSUDRAFT_1066650</name>
</gene>
<dbReference type="GO" id="GO:0044732">
    <property type="term" value="C:mitotic spindle pole body"/>
    <property type="evidence" value="ECO:0007669"/>
    <property type="project" value="TreeGrafter"/>
</dbReference>
<dbReference type="Proteomes" id="UP000076798">
    <property type="component" value="Unassembled WGS sequence"/>
</dbReference>
<dbReference type="GO" id="GO:0005637">
    <property type="term" value="C:nuclear inner membrane"/>
    <property type="evidence" value="ECO:0007669"/>
    <property type="project" value="UniProtKB-SubCell"/>
</dbReference>
<evidence type="ECO:0000313" key="8">
    <source>
        <dbReference type="EMBL" id="KZT32794.1"/>
    </source>
</evidence>
<dbReference type="AlphaFoldDB" id="A0A165Y210"/>
<dbReference type="OrthoDB" id="5966927at2759"/>
<evidence type="ECO:0000256" key="3">
    <source>
        <dbReference type="ARBA" id="ARBA00022989"/>
    </source>
</evidence>
<dbReference type="Pfam" id="PF09779">
    <property type="entry name" value="Ima1_N"/>
    <property type="match status" value="1"/>
</dbReference>
<keyword evidence="5" id="KW-0539">Nucleus</keyword>
<evidence type="ECO:0000259" key="7">
    <source>
        <dbReference type="Pfam" id="PF09779"/>
    </source>
</evidence>
<keyword evidence="3 6" id="KW-1133">Transmembrane helix</keyword>
<dbReference type="EMBL" id="KV428294">
    <property type="protein sequence ID" value="KZT32794.1"/>
    <property type="molecule type" value="Genomic_DNA"/>
</dbReference>
<evidence type="ECO:0000313" key="9">
    <source>
        <dbReference type="Proteomes" id="UP000076798"/>
    </source>
</evidence>
<name>A0A165Y210_9AGAM</name>
<sequence length="527" mass="59516">MSARHSPMAALFSLRKPPPTCFYCNTTITPPPPNRRHFICPTCSCTNRYDEQGEIMGDEAAMHDETLNAGSFAKRASPNKSRLPTTYGPGSFCHTCRTNQTLLVNLLSNYLPNPSDPTYDSRAESYPSYKESLQQRYPPVCKDCQRMVDEEISKKDYMAQTRILGMAVQQSRKISAQGHVQRLSPRHFWIWRIRGLLWIGTLVLSIALSALVLWKEPSWNIAVPDSWQLALAFLSIFWIFWDPSWRSIQYASLQGRILRVRGRDFYIRCQMVLWLSRLIVVSLRAGMWSRIVSFSAFANDIASGVSLLLEVLLGILSFRSISVQQAPTLRLISSSRSTPSPVSPRTPPLEPSTEPLFASLTLSNVPSAPSNPKPIFGQPSLVNKFPVAEDDAMDWTPTGKPDSDDGHHIRVVDREDWLRPAKFFAPEPPTGLEGLLEKTSLIEEEEISNANAHTLPQGKQLLKLPPRHPNSTGIGWIWFVVYAMVPLVLMVVGGTILKWWRYGYGYWPLDERTFLESDSASFVVTDF</sequence>
<dbReference type="GO" id="GO:0034992">
    <property type="term" value="C:microtubule organizing center attachment site"/>
    <property type="evidence" value="ECO:0007669"/>
    <property type="project" value="TreeGrafter"/>
</dbReference>
<keyword evidence="9" id="KW-1185">Reference proteome</keyword>
<feature type="transmembrane region" description="Helical" evidence="6">
    <location>
        <begin position="291"/>
        <end position="316"/>
    </location>
</feature>
<feature type="transmembrane region" description="Helical" evidence="6">
    <location>
        <begin position="265"/>
        <end position="285"/>
    </location>
</feature>
<dbReference type="STRING" id="1314776.A0A165Y210"/>
<dbReference type="GO" id="GO:0034506">
    <property type="term" value="C:chromosome, centromeric core domain"/>
    <property type="evidence" value="ECO:0007669"/>
    <property type="project" value="TreeGrafter"/>
</dbReference>
<keyword evidence="2 6" id="KW-0812">Transmembrane</keyword>